<name>A0AAD2CXP0_EUPCR</name>
<feature type="region of interest" description="Disordered" evidence="1">
    <location>
        <begin position="59"/>
        <end position="93"/>
    </location>
</feature>
<dbReference type="Proteomes" id="UP001295684">
    <property type="component" value="Unassembled WGS sequence"/>
</dbReference>
<evidence type="ECO:0000313" key="3">
    <source>
        <dbReference type="Proteomes" id="UP001295684"/>
    </source>
</evidence>
<organism evidence="2 3">
    <name type="scientific">Euplotes crassus</name>
    <dbReference type="NCBI Taxonomy" id="5936"/>
    <lineage>
        <taxon>Eukaryota</taxon>
        <taxon>Sar</taxon>
        <taxon>Alveolata</taxon>
        <taxon>Ciliophora</taxon>
        <taxon>Intramacronucleata</taxon>
        <taxon>Spirotrichea</taxon>
        <taxon>Hypotrichia</taxon>
        <taxon>Euplotida</taxon>
        <taxon>Euplotidae</taxon>
        <taxon>Moneuplotes</taxon>
    </lineage>
</organism>
<reference evidence="2" key="1">
    <citation type="submission" date="2023-07" db="EMBL/GenBank/DDBJ databases">
        <authorList>
            <consortium name="AG Swart"/>
            <person name="Singh M."/>
            <person name="Singh A."/>
            <person name="Seah K."/>
            <person name="Emmerich C."/>
        </authorList>
    </citation>
    <scope>NUCLEOTIDE SEQUENCE</scope>
    <source>
        <strain evidence="2">DP1</strain>
    </source>
</reference>
<keyword evidence="3" id="KW-1185">Reference proteome</keyword>
<comment type="caution">
    <text evidence="2">The sequence shown here is derived from an EMBL/GenBank/DDBJ whole genome shotgun (WGS) entry which is preliminary data.</text>
</comment>
<feature type="region of interest" description="Disordered" evidence="1">
    <location>
        <begin position="1"/>
        <end position="38"/>
    </location>
</feature>
<sequence length="279" mass="31993">MRSQQKSNTVRKRGHLSKKTLNTSKFGGKGARKKGLTEEDVLDMKMLNTFVNNTDDFFSYDPSNLQNNSDVDEERPKKSKNTEDDFMGERSKKLDSNKEDEYYLCNKVIKNLQNSIKSSKSEFSAKESTKYRTGLLYALEEFYKPEKQESDNDMEVDQDETKTAIKVDDSQDDSSKKDINTETLKVRALFSSRIVKSHVMQCEILGGLGTFGEKLKGTKIIVLFPIDFDKSIYKTDAKYHLIDPVPLSEKLAQSQLKNLFCCRKIILGEIKQEVEDKDN</sequence>
<proteinExistence type="predicted"/>
<feature type="compositionally biased region" description="Basic residues" evidence="1">
    <location>
        <begin position="9"/>
        <end position="18"/>
    </location>
</feature>
<evidence type="ECO:0000313" key="2">
    <source>
        <dbReference type="EMBL" id="CAI2373313.1"/>
    </source>
</evidence>
<dbReference type="AlphaFoldDB" id="A0AAD2CXP0"/>
<feature type="compositionally biased region" description="Basic and acidic residues" evidence="1">
    <location>
        <begin position="74"/>
        <end position="93"/>
    </location>
</feature>
<gene>
    <name evidence="2" type="ORF">ECRASSUSDP1_LOCUS14654</name>
</gene>
<feature type="compositionally biased region" description="Polar residues" evidence="1">
    <location>
        <begin position="59"/>
        <end position="69"/>
    </location>
</feature>
<accession>A0AAD2CXP0</accession>
<protein>
    <submittedName>
        <fullName evidence="2">Uncharacterized protein</fullName>
    </submittedName>
</protein>
<dbReference type="EMBL" id="CAMPGE010014656">
    <property type="protein sequence ID" value="CAI2373313.1"/>
    <property type="molecule type" value="Genomic_DNA"/>
</dbReference>
<evidence type="ECO:0000256" key="1">
    <source>
        <dbReference type="SAM" id="MobiDB-lite"/>
    </source>
</evidence>